<feature type="region of interest" description="Disordered" evidence="4">
    <location>
        <begin position="84"/>
        <end position="134"/>
    </location>
</feature>
<feature type="region of interest" description="Disordered" evidence="4">
    <location>
        <begin position="1"/>
        <end position="56"/>
    </location>
</feature>
<feature type="compositionally biased region" description="Polar residues" evidence="4">
    <location>
        <begin position="290"/>
        <end position="304"/>
    </location>
</feature>
<reference evidence="5" key="1">
    <citation type="submission" date="2020-06" db="EMBL/GenBank/DDBJ databases">
        <title>WGS assembly of Ceratodon purpureus strain R40.</title>
        <authorList>
            <person name="Carey S.B."/>
            <person name="Jenkins J."/>
            <person name="Shu S."/>
            <person name="Lovell J.T."/>
            <person name="Sreedasyam A."/>
            <person name="Maumus F."/>
            <person name="Tiley G.P."/>
            <person name="Fernandez-Pozo N."/>
            <person name="Barry K."/>
            <person name="Chen C."/>
            <person name="Wang M."/>
            <person name="Lipzen A."/>
            <person name="Daum C."/>
            <person name="Saski C.A."/>
            <person name="Payton A.C."/>
            <person name="Mcbreen J.C."/>
            <person name="Conrad R.E."/>
            <person name="Kollar L.M."/>
            <person name="Olsson S."/>
            <person name="Huttunen S."/>
            <person name="Landis J.B."/>
            <person name="Wickett N.J."/>
            <person name="Johnson M.G."/>
            <person name="Rensing S.A."/>
            <person name="Grimwood J."/>
            <person name="Schmutz J."/>
            <person name="Mcdaniel S.F."/>
        </authorList>
    </citation>
    <scope>NUCLEOTIDE SEQUENCE</scope>
    <source>
        <strain evidence="5">R40</strain>
    </source>
</reference>
<sequence length="1097" mass="120305">MGEEFVSDDEFHETFEDITSTSGSDSADEGSGHDNRMRSTRVAPVTGVSRPPVWSPSAFESKFSVWKDDPSSINERRQRFFREKGLKSSRDEHGYAHVATLPAGVSSTGETASKKLRNSNEEPFAGSRVDEHVNPTCDKCGGERKGALAQGCAHVEGVQFENPGTTVEGASKSSPTENVCKSDSDNGPVQDNISHVDHEDKSPEKCSTNAEEGNSESGSKSAGARFTRSPGQKVCDCVDSVGSDCIYNLHEGCGERAEFLSIQGNMHKKMDSDSSSSLEDGSRVELGNQHRASSSQDKLFQSFDTDCGSDPGSPDVKNVDENIMEERLKIRDLDSGKEFLMKRFNRDGSLNLLREVATGKDLTMAEFEKTLGLFSPVTQELHRRERFADSQVSMKKPEPKTDGKSSFVTKRKSWLKRLRGALKTSSKDGLAKGGSARSVATYDSLDDTDASSVVGSLSGDGSPKRDSSFAGLDRNEFIKRGSISGLFSTDGVDSSFWRKPQKVKVKLRQKSSRDLSDLHLSQEIIAHQGAIWTMKFSTDGRYLASAGQDRVVHVWEVVDHPLMADSDHWGGSEKGEGELERREGSFKCDNDGSVKGGQDRSMAKVDKEGSTKSGKGTPRKQKSSNQNKGPVPKLFWLSEKPMCSFRGHTEDILDLSWSRSQFLLSSSMDKTVRLWHISYDECLRIFPHNDYVTCAQFNPIDDRYFLSGSLDDKVRIWSIPDHHVVDWSDLQEMVTAVSYTPDGKRAIVGSYKGTCRFYNASGNKLQLEAHIDVRDENKKARGKKITGLHYMPGDPQKVLVTSNDSRVRVYDGLDLVAKYKGLRNVKSQISSSFSPNGDFIISASEDSRVLVWNSTNRDVSNKTYIYRRDKQLSCEEFTSRHVSVAITWPESSTRLNSSRSAYEPLGSVRGTNDSETSPPHEETVVVASKGSEEHSKCPSYCLGRSPLGIFGSGRKNSVAVADELTSTKQVEVGKHGHHQLDASPQVDISSKGSLQSPCDSPPHLHRRSSFFPECGPKGSATWPEEKLGSFNSGLSTGPNLPHSASICSNNTTTAHSGEATPPVDLVTVSPAWGLVIVTAGLGGEITTFQNYGFPVRL</sequence>
<feature type="repeat" description="WD" evidence="3">
    <location>
        <begin position="524"/>
        <end position="557"/>
    </location>
</feature>
<protein>
    <recommendedName>
        <fullName evidence="7">WD repeat-containing protein 44</fullName>
    </recommendedName>
</protein>
<dbReference type="InterPro" id="IPR015943">
    <property type="entry name" value="WD40/YVTN_repeat-like_dom_sf"/>
</dbReference>
<evidence type="ECO:0000313" key="6">
    <source>
        <dbReference type="Proteomes" id="UP000822688"/>
    </source>
</evidence>
<feature type="region of interest" description="Disordered" evidence="4">
    <location>
        <begin position="896"/>
        <end position="922"/>
    </location>
</feature>
<organism evidence="5 6">
    <name type="scientific">Ceratodon purpureus</name>
    <name type="common">Fire moss</name>
    <name type="synonym">Dicranum purpureum</name>
    <dbReference type="NCBI Taxonomy" id="3225"/>
    <lineage>
        <taxon>Eukaryota</taxon>
        <taxon>Viridiplantae</taxon>
        <taxon>Streptophyta</taxon>
        <taxon>Embryophyta</taxon>
        <taxon>Bryophyta</taxon>
        <taxon>Bryophytina</taxon>
        <taxon>Bryopsida</taxon>
        <taxon>Dicranidae</taxon>
        <taxon>Pseudoditrichales</taxon>
        <taxon>Ditrichaceae</taxon>
        <taxon>Ceratodon</taxon>
    </lineage>
</organism>
<dbReference type="InterPro" id="IPR001680">
    <property type="entry name" value="WD40_rpt"/>
</dbReference>
<dbReference type="PANTHER" id="PTHR14221:SF0">
    <property type="entry name" value="WD REPEAT-CONTAINING PROTEIN 44"/>
    <property type="match status" value="1"/>
</dbReference>
<dbReference type="Pfam" id="PF00400">
    <property type="entry name" value="WD40"/>
    <property type="match status" value="5"/>
</dbReference>
<keyword evidence="1 3" id="KW-0853">WD repeat</keyword>
<accession>A0A8T0ICT0</accession>
<feature type="region of interest" description="Disordered" evidence="4">
    <location>
        <begin position="267"/>
        <end position="318"/>
    </location>
</feature>
<feature type="compositionally biased region" description="Polar residues" evidence="4">
    <location>
        <begin position="205"/>
        <end position="220"/>
    </location>
</feature>
<feature type="region of interest" description="Disordered" evidence="4">
    <location>
        <begin position="387"/>
        <end position="406"/>
    </location>
</feature>
<keyword evidence="2" id="KW-0677">Repeat</keyword>
<dbReference type="EMBL" id="CM026424">
    <property type="protein sequence ID" value="KAG0580651.1"/>
    <property type="molecule type" value="Genomic_DNA"/>
</dbReference>
<feature type="compositionally biased region" description="Basic and acidic residues" evidence="4">
    <location>
        <begin position="84"/>
        <end position="95"/>
    </location>
</feature>
<dbReference type="InterPro" id="IPR020472">
    <property type="entry name" value="WD40_PAC1"/>
</dbReference>
<dbReference type="InterPro" id="IPR036322">
    <property type="entry name" value="WD40_repeat_dom_sf"/>
</dbReference>
<evidence type="ECO:0008006" key="7">
    <source>
        <dbReference type="Google" id="ProtNLM"/>
    </source>
</evidence>
<dbReference type="Gene3D" id="2.130.10.10">
    <property type="entry name" value="YVTN repeat-like/Quinoprotein amine dehydrogenase"/>
    <property type="match status" value="1"/>
</dbReference>
<proteinExistence type="predicted"/>
<feature type="region of interest" description="Disordered" evidence="4">
    <location>
        <begin position="565"/>
        <end position="633"/>
    </location>
</feature>
<evidence type="ECO:0000256" key="1">
    <source>
        <dbReference type="ARBA" id="ARBA00022574"/>
    </source>
</evidence>
<feature type="compositionally biased region" description="Polar residues" evidence="4">
    <location>
        <begin position="986"/>
        <end position="998"/>
    </location>
</feature>
<dbReference type="InterPro" id="IPR040324">
    <property type="entry name" value="WDR44/Dgr2"/>
</dbReference>
<feature type="repeat" description="WD" evidence="3">
    <location>
        <begin position="685"/>
        <end position="719"/>
    </location>
</feature>
<feature type="compositionally biased region" description="Basic and acidic residues" evidence="4">
    <location>
        <begin position="565"/>
        <end position="610"/>
    </location>
</feature>
<feature type="repeat" description="WD" evidence="3">
    <location>
        <begin position="645"/>
        <end position="685"/>
    </location>
</feature>
<evidence type="ECO:0000313" key="5">
    <source>
        <dbReference type="EMBL" id="KAG0580651.1"/>
    </source>
</evidence>
<dbReference type="InterPro" id="IPR019775">
    <property type="entry name" value="WD40_repeat_CS"/>
</dbReference>
<dbReference type="PRINTS" id="PR00320">
    <property type="entry name" value="GPROTEINBRPT"/>
</dbReference>
<dbReference type="FunFam" id="2.130.10.10:FF:001729">
    <property type="entry name" value="Predicted protein"/>
    <property type="match status" value="1"/>
</dbReference>
<feature type="region of interest" description="Disordered" evidence="4">
    <location>
        <begin position="450"/>
        <end position="469"/>
    </location>
</feature>
<comment type="caution">
    <text evidence="5">The sequence shown here is derived from an EMBL/GenBank/DDBJ whole genome shotgun (WGS) entry which is preliminary data.</text>
</comment>
<feature type="compositionally biased region" description="Basic and acidic residues" evidence="4">
    <location>
        <begin position="194"/>
        <end position="204"/>
    </location>
</feature>
<dbReference type="Proteomes" id="UP000822688">
    <property type="component" value="Chromosome 4"/>
</dbReference>
<feature type="compositionally biased region" description="Basic and acidic residues" evidence="4">
    <location>
        <begin position="971"/>
        <end position="980"/>
    </location>
</feature>
<dbReference type="SUPFAM" id="SSF50978">
    <property type="entry name" value="WD40 repeat-like"/>
    <property type="match status" value="1"/>
</dbReference>
<dbReference type="PROSITE" id="PS50082">
    <property type="entry name" value="WD_REPEATS_2"/>
    <property type="match status" value="4"/>
</dbReference>
<feature type="compositionally biased region" description="Low complexity" evidence="4">
    <location>
        <begin position="451"/>
        <end position="461"/>
    </location>
</feature>
<name>A0A8T0ICT0_CERPU</name>
<dbReference type="PANTHER" id="PTHR14221">
    <property type="entry name" value="WD REPEAT DOMAIN 44"/>
    <property type="match status" value="1"/>
</dbReference>
<feature type="region of interest" description="Disordered" evidence="4">
    <location>
        <begin position="157"/>
        <end position="230"/>
    </location>
</feature>
<evidence type="ECO:0000256" key="4">
    <source>
        <dbReference type="SAM" id="MobiDB-lite"/>
    </source>
</evidence>
<dbReference type="PROSITE" id="PS00678">
    <property type="entry name" value="WD_REPEATS_1"/>
    <property type="match status" value="1"/>
</dbReference>
<feature type="compositionally biased region" description="Acidic residues" evidence="4">
    <location>
        <begin position="1"/>
        <end position="11"/>
    </location>
</feature>
<evidence type="ECO:0000256" key="2">
    <source>
        <dbReference type="ARBA" id="ARBA00022737"/>
    </source>
</evidence>
<feature type="repeat" description="WD" evidence="3">
    <location>
        <begin position="832"/>
        <end position="862"/>
    </location>
</feature>
<gene>
    <name evidence="5" type="ORF">KC19_4G189500</name>
</gene>
<feature type="compositionally biased region" description="Polar residues" evidence="4">
    <location>
        <begin position="171"/>
        <end position="193"/>
    </location>
</feature>
<evidence type="ECO:0000256" key="3">
    <source>
        <dbReference type="PROSITE-ProRule" id="PRU00221"/>
    </source>
</evidence>
<dbReference type="PROSITE" id="PS50294">
    <property type="entry name" value="WD_REPEATS_REGION"/>
    <property type="match status" value="3"/>
</dbReference>
<feature type="region of interest" description="Disordered" evidence="4">
    <location>
        <begin position="970"/>
        <end position="1017"/>
    </location>
</feature>
<dbReference type="AlphaFoldDB" id="A0A8T0ICT0"/>
<dbReference type="SMART" id="SM00320">
    <property type="entry name" value="WD40"/>
    <property type="match status" value="6"/>
</dbReference>
<keyword evidence="6" id="KW-1185">Reference proteome</keyword>